<evidence type="ECO:0000256" key="5">
    <source>
        <dbReference type="ARBA" id="ARBA00022801"/>
    </source>
</evidence>
<dbReference type="Proteomes" id="UP000237749">
    <property type="component" value="Unassembled WGS sequence"/>
</dbReference>
<evidence type="ECO:0000256" key="7">
    <source>
        <dbReference type="PIRSR" id="PIRSR001123-1"/>
    </source>
</evidence>
<dbReference type="Pfam" id="PF05343">
    <property type="entry name" value="Peptidase_M42"/>
    <property type="match status" value="1"/>
</dbReference>
<dbReference type="PIRSF" id="PIRSF001123">
    <property type="entry name" value="PepA_GA"/>
    <property type="match status" value="1"/>
</dbReference>
<feature type="binding site" evidence="8">
    <location>
        <position position="67"/>
    </location>
    <ligand>
        <name>Zn(2+)</name>
        <dbReference type="ChEBI" id="CHEBI:29105"/>
        <label>1</label>
    </ligand>
</feature>
<evidence type="ECO:0000256" key="8">
    <source>
        <dbReference type="PIRSR" id="PIRSR001123-2"/>
    </source>
</evidence>
<keyword evidence="5" id="KW-0378">Hydrolase</keyword>
<protein>
    <submittedName>
        <fullName evidence="9">Putative aminopeptidase FrvX</fullName>
    </submittedName>
</protein>
<feature type="binding site" evidence="8">
    <location>
        <position position="184"/>
    </location>
    <ligand>
        <name>Zn(2+)</name>
        <dbReference type="ChEBI" id="CHEBI:29105"/>
        <label>2</label>
    </ligand>
</feature>
<dbReference type="InterPro" id="IPR051464">
    <property type="entry name" value="Peptidase_M42_aminopept"/>
</dbReference>
<keyword evidence="2 9" id="KW-0031">Aminopeptidase</keyword>
<dbReference type="RefSeq" id="WP_104439093.1">
    <property type="nucleotide sequence ID" value="NZ_PTJA01000015.1"/>
</dbReference>
<comment type="cofactor">
    <cofactor evidence="8">
        <name>a divalent metal cation</name>
        <dbReference type="ChEBI" id="CHEBI:60240"/>
    </cofactor>
    <text evidence="8">Binds 2 divalent metal cations per subunit.</text>
</comment>
<dbReference type="EMBL" id="PTJA01000015">
    <property type="protein sequence ID" value="PPK78350.1"/>
    <property type="molecule type" value="Genomic_DNA"/>
</dbReference>
<evidence type="ECO:0000256" key="1">
    <source>
        <dbReference type="ARBA" id="ARBA00006272"/>
    </source>
</evidence>
<dbReference type="OrthoDB" id="9772053at2"/>
<dbReference type="GO" id="GO:0006508">
    <property type="term" value="P:proteolysis"/>
    <property type="evidence" value="ECO:0007669"/>
    <property type="project" value="UniProtKB-KW"/>
</dbReference>
<feature type="active site" description="Proton acceptor" evidence="7">
    <location>
        <position position="218"/>
    </location>
</feature>
<dbReference type="Gene3D" id="2.40.30.40">
    <property type="entry name" value="Peptidase M42, domain 2"/>
    <property type="match status" value="1"/>
</dbReference>
<dbReference type="CDD" id="cd05657">
    <property type="entry name" value="M42_glucanase_like"/>
    <property type="match status" value="1"/>
</dbReference>
<reference evidence="9 10" key="1">
    <citation type="submission" date="2018-02" db="EMBL/GenBank/DDBJ databases">
        <title>Genomic Encyclopedia of Archaeal and Bacterial Type Strains, Phase II (KMG-II): from individual species to whole genera.</title>
        <authorList>
            <person name="Goeker M."/>
        </authorList>
    </citation>
    <scope>NUCLEOTIDE SEQUENCE [LARGE SCALE GENOMIC DNA]</scope>
    <source>
        <strain evidence="9 10">DSM 3808</strain>
    </source>
</reference>
<feature type="binding site" evidence="8">
    <location>
        <position position="238"/>
    </location>
    <ligand>
        <name>Zn(2+)</name>
        <dbReference type="ChEBI" id="CHEBI:29105"/>
        <label>1</label>
    </ligand>
</feature>
<evidence type="ECO:0000256" key="4">
    <source>
        <dbReference type="ARBA" id="ARBA00022723"/>
    </source>
</evidence>
<dbReference type="InterPro" id="IPR008007">
    <property type="entry name" value="Peptidase_M42"/>
</dbReference>
<evidence type="ECO:0000256" key="6">
    <source>
        <dbReference type="PIRNR" id="PIRNR001123"/>
    </source>
</evidence>
<gene>
    <name evidence="9" type="ORF">BXY41_11524</name>
</gene>
<evidence type="ECO:0000256" key="2">
    <source>
        <dbReference type="ARBA" id="ARBA00022438"/>
    </source>
</evidence>
<organism evidence="9 10">
    <name type="scientific">Lacrimispora xylanisolvens</name>
    <dbReference type="NCBI Taxonomy" id="384636"/>
    <lineage>
        <taxon>Bacteria</taxon>
        <taxon>Bacillati</taxon>
        <taxon>Bacillota</taxon>
        <taxon>Clostridia</taxon>
        <taxon>Lachnospirales</taxon>
        <taxon>Lachnospiraceae</taxon>
        <taxon>Lacrimispora</taxon>
    </lineage>
</organism>
<dbReference type="PANTHER" id="PTHR32481">
    <property type="entry name" value="AMINOPEPTIDASE"/>
    <property type="match status" value="1"/>
</dbReference>
<keyword evidence="3" id="KW-0645">Protease</keyword>
<dbReference type="GO" id="GO:0046872">
    <property type="term" value="F:metal ion binding"/>
    <property type="evidence" value="ECO:0007669"/>
    <property type="project" value="UniProtKB-UniRule"/>
</dbReference>
<comment type="caution">
    <text evidence="9">The sequence shown here is derived from an EMBL/GenBank/DDBJ whole genome shotgun (WGS) entry which is preliminary data.</text>
</comment>
<dbReference type="InterPro" id="IPR023367">
    <property type="entry name" value="Peptidase_M42_dom2"/>
</dbReference>
<comment type="similarity">
    <text evidence="1 6">Belongs to the peptidase M42 family.</text>
</comment>
<proteinExistence type="inferred from homology"/>
<dbReference type="Gene3D" id="3.40.630.10">
    <property type="entry name" value="Zn peptidases"/>
    <property type="match status" value="1"/>
</dbReference>
<dbReference type="GO" id="GO:0004177">
    <property type="term" value="F:aminopeptidase activity"/>
    <property type="evidence" value="ECO:0007669"/>
    <property type="project" value="UniProtKB-UniRule"/>
</dbReference>
<dbReference type="SUPFAM" id="SSF101821">
    <property type="entry name" value="Aminopeptidase/glucanase lid domain"/>
    <property type="match status" value="1"/>
</dbReference>
<sequence>METMTYVTTILEKIVNIPSPSGYTKEVLKAVEKEAAGFGYASCYNKKGGLVIEVPGEEKEVLGISAHVDTLGAMVRSITSKGMLIMVPVGGYMMESIEGMYCKVHTRTGKTYTGTILTKEPSVHTYDDARTLERKPKNMEVRLDEMVDSEEDVRKLEISQGDYISFDPMYDHTNSGYIKSRHLDDKASVAVLLGVLKDISESGRKPKKTLKIAISNYEEVGFGASWIPEDIEEFIAVDMGALGDDLSGDERKVSICALDSSGPYDYEMTNRLISLAKEKKIDYAVDVFPHYGSDAGAAIRGGHNIRAALIGQGVHASHGTERTHVKGMEQTLKLIEAYIELI</sequence>
<name>A0A2S6HLH1_9FIRM</name>
<evidence type="ECO:0000313" key="9">
    <source>
        <dbReference type="EMBL" id="PPK78350.1"/>
    </source>
</evidence>
<evidence type="ECO:0000313" key="10">
    <source>
        <dbReference type="Proteomes" id="UP000237749"/>
    </source>
</evidence>
<feature type="binding site" evidence="8">
    <location>
        <position position="318"/>
    </location>
    <ligand>
        <name>Zn(2+)</name>
        <dbReference type="ChEBI" id="CHEBI:29105"/>
        <label>2</label>
    </ligand>
</feature>
<keyword evidence="10" id="KW-1185">Reference proteome</keyword>
<keyword evidence="4 8" id="KW-0479">Metal-binding</keyword>
<dbReference type="PANTHER" id="PTHR32481:SF7">
    <property type="entry name" value="AMINOPEPTIDASE YHFE-RELATED"/>
    <property type="match status" value="1"/>
</dbReference>
<dbReference type="SUPFAM" id="SSF53187">
    <property type="entry name" value="Zn-dependent exopeptidases"/>
    <property type="match status" value="1"/>
</dbReference>
<feature type="binding site" evidence="8">
    <location>
        <position position="219"/>
    </location>
    <ligand>
        <name>Zn(2+)</name>
        <dbReference type="ChEBI" id="CHEBI:29105"/>
        <label>2</label>
    </ligand>
</feature>
<dbReference type="AlphaFoldDB" id="A0A2S6HLH1"/>
<evidence type="ECO:0000256" key="3">
    <source>
        <dbReference type="ARBA" id="ARBA00022670"/>
    </source>
</evidence>
<accession>A0A2S6HLH1</accession>
<feature type="binding site" evidence="8">
    <location>
        <position position="184"/>
    </location>
    <ligand>
        <name>Zn(2+)</name>
        <dbReference type="ChEBI" id="CHEBI:29105"/>
        <label>1</label>
    </ligand>
</feature>